<dbReference type="InterPro" id="IPR003594">
    <property type="entry name" value="HATPase_dom"/>
</dbReference>
<dbReference type="SUPFAM" id="SSF55874">
    <property type="entry name" value="ATPase domain of HSP90 chaperone/DNA topoisomerase II/histidine kinase"/>
    <property type="match status" value="1"/>
</dbReference>
<dbReference type="CDD" id="cd00082">
    <property type="entry name" value="HisKA"/>
    <property type="match status" value="1"/>
</dbReference>
<dbReference type="InterPro" id="IPR036097">
    <property type="entry name" value="HisK_dim/P_sf"/>
</dbReference>
<dbReference type="GO" id="GO:0005524">
    <property type="term" value="F:ATP binding"/>
    <property type="evidence" value="ECO:0007669"/>
    <property type="project" value="UniProtKB-KW"/>
</dbReference>
<dbReference type="CDD" id="cd00156">
    <property type="entry name" value="REC"/>
    <property type="match status" value="1"/>
</dbReference>
<dbReference type="RefSeq" id="WP_267654797.1">
    <property type="nucleotide sequence ID" value="NZ_JAOVZR010000001.1"/>
</dbReference>
<feature type="domain" description="Histidine kinase" evidence="7">
    <location>
        <begin position="182"/>
        <end position="390"/>
    </location>
</feature>
<dbReference type="Pfam" id="PF02518">
    <property type="entry name" value="HATPase_c"/>
    <property type="match status" value="1"/>
</dbReference>
<dbReference type="InterPro" id="IPR011006">
    <property type="entry name" value="CheY-like_superfamily"/>
</dbReference>
<evidence type="ECO:0000313" key="9">
    <source>
        <dbReference type="EMBL" id="MCY0149302.1"/>
    </source>
</evidence>
<dbReference type="Gene3D" id="1.10.287.130">
    <property type="match status" value="1"/>
</dbReference>
<dbReference type="SMART" id="SM00387">
    <property type="entry name" value="HATPase_c"/>
    <property type="match status" value="1"/>
</dbReference>
<dbReference type="Gene3D" id="3.40.50.2300">
    <property type="match status" value="1"/>
</dbReference>
<dbReference type="PANTHER" id="PTHR43047">
    <property type="entry name" value="TWO-COMPONENT HISTIDINE PROTEIN KINASE"/>
    <property type="match status" value="1"/>
</dbReference>
<feature type="transmembrane region" description="Helical" evidence="6">
    <location>
        <begin position="46"/>
        <end position="65"/>
    </location>
</feature>
<keyword evidence="6" id="KW-0812">Transmembrane</keyword>
<evidence type="ECO:0000313" key="10">
    <source>
        <dbReference type="EMBL" id="MCY0150607.1"/>
    </source>
</evidence>
<feature type="transmembrane region" description="Helical" evidence="6">
    <location>
        <begin position="77"/>
        <end position="101"/>
    </location>
</feature>
<evidence type="ECO:0000256" key="3">
    <source>
        <dbReference type="ARBA" id="ARBA00022679"/>
    </source>
</evidence>
<reference evidence="9" key="1">
    <citation type="submission" date="2022-10" db="EMBL/GenBank/DDBJ databases">
        <title>Hoeflea sp. G2-23, isolated from marine algae.</title>
        <authorList>
            <person name="Kristyanto S."/>
            <person name="Kim J.M."/>
            <person name="Jeon C.O."/>
        </authorList>
    </citation>
    <scope>NUCLEOTIDE SEQUENCE</scope>
    <source>
        <strain evidence="9">G2-23</strain>
    </source>
</reference>
<feature type="domain" description="Response regulatory" evidence="8">
    <location>
        <begin position="417"/>
        <end position="525"/>
    </location>
</feature>
<protein>
    <recommendedName>
        <fullName evidence="2">histidine kinase</fullName>
        <ecNumber evidence="2">2.7.13.3</ecNumber>
    </recommendedName>
</protein>
<feature type="transmembrane region" description="Helical" evidence="6">
    <location>
        <begin position="113"/>
        <end position="134"/>
    </location>
</feature>
<feature type="modified residue" description="4-aspartylphosphate" evidence="5">
    <location>
        <position position="461"/>
    </location>
</feature>
<dbReference type="Pfam" id="PF00072">
    <property type="entry name" value="Response_reg"/>
    <property type="match status" value="1"/>
</dbReference>
<keyword evidence="9" id="KW-0547">Nucleotide-binding</keyword>
<dbReference type="Proteomes" id="UP001073227">
    <property type="component" value="Unassembled WGS sequence"/>
</dbReference>
<keyword evidence="6" id="KW-0472">Membrane</keyword>
<keyword evidence="4" id="KW-0418">Kinase</keyword>
<accession>A0ABT3ZBY7</accession>
<proteinExistence type="predicted"/>
<gene>
    <name evidence="9" type="ORF">OEG84_16690</name>
    <name evidence="10" type="ORF">OEG84_23605</name>
</gene>
<dbReference type="SUPFAM" id="SSF47384">
    <property type="entry name" value="Homodimeric domain of signal transducing histidine kinase"/>
    <property type="match status" value="1"/>
</dbReference>
<organism evidence="9 11">
    <name type="scientific">Hoeflea algicola</name>
    <dbReference type="NCBI Taxonomy" id="2983763"/>
    <lineage>
        <taxon>Bacteria</taxon>
        <taxon>Pseudomonadati</taxon>
        <taxon>Pseudomonadota</taxon>
        <taxon>Alphaproteobacteria</taxon>
        <taxon>Hyphomicrobiales</taxon>
        <taxon>Rhizobiaceae</taxon>
        <taxon>Hoeflea</taxon>
    </lineage>
</organism>
<dbReference type="InterPro" id="IPR036890">
    <property type="entry name" value="HATPase_C_sf"/>
</dbReference>
<evidence type="ECO:0000256" key="1">
    <source>
        <dbReference type="ARBA" id="ARBA00000085"/>
    </source>
</evidence>
<dbReference type="InterPro" id="IPR005467">
    <property type="entry name" value="His_kinase_dom"/>
</dbReference>
<evidence type="ECO:0000256" key="2">
    <source>
        <dbReference type="ARBA" id="ARBA00012438"/>
    </source>
</evidence>
<keyword evidence="6" id="KW-1133">Transmembrane helix</keyword>
<keyword evidence="11" id="KW-1185">Reference proteome</keyword>
<dbReference type="PROSITE" id="PS50110">
    <property type="entry name" value="RESPONSE_REGULATORY"/>
    <property type="match status" value="1"/>
</dbReference>
<comment type="catalytic activity">
    <reaction evidence="1">
        <text>ATP + protein L-histidine = ADP + protein N-phospho-L-histidine.</text>
        <dbReference type="EC" id="2.7.13.3"/>
    </reaction>
</comment>
<dbReference type="SUPFAM" id="SSF52172">
    <property type="entry name" value="CheY-like"/>
    <property type="match status" value="1"/>
</dbReference>
<name>A0ABT3ZBY7_9HYPH</name>
<evidence type="ECO:0000259" key="7">
    <source>
        <dbReference type="PROSITE" id="PS50109"/>
    </source>
</evidence>
<comment type="caution">
    <text evidence="9">The sequence shown here is derived from an EMBL/GenBank/DDBJ whole genome shotgun (WGS) entry which is preliminary data.</text>
</comment>
<evidence type="ECO:0000256" key="4">
    <source>
        <dbReference type="ARBA" id="ARBA00022777"/>
    </source>
</evidence>
<evidence type="ECO:0000259" key="8">
    <source>
        <dbReference type="PROSITE" id="PS50110"/>
    </source>
</evidence>
<keyword evidence="3" id="KW-0808">Transferase</keyword>
<dbReference type="Gene3D" id="3.30.565.10">
    <property type="entry name" value="Histidine kinase-like ATPase, C-terminal domain"/>
    <property type="match status" value="1"/>
</dbReference>
<sequence length="532" mass="58184">MLALHWLALWGVWEILVTPTLLYVLGKQAENPTSRELNLDRWQNKLHALFALVGTSWGTFLFFGLDVQNPAHFSIQMAIVAGASAAAARSLGIFKFSFFFYEIPFTGLLAIRIFMIGGDFVLLGVLVLIFAVMMCGLANDTSEELSEYLATKLENLDLADKYLAAAKKADIANAAKTQFLAQANHDLRQPIHAIGLLTECLRDQKLDADGEDVLDTIDLSIDNLSNLFKSLLNVTSLDSGGLKPDLTTFSLDEVLRQTVRQALPEAEEHGGTIKLVGTSISVKTDKALLSSILQNLVFNAVKYAPGAKILLGARVRNGAASVHVLDQGIGVPDHLQEAIFNEFVRGNPHGPGRRDGLGLGLSIVSRTARLLGLDVDFRSTEGVGTHVAIEGLRVSSRPIQEQAVAVSSEVFKKPNKTVLIIDDNPQVMKAMKNLLQNWGYDVETRTPMSEFPARFDVLLMDYHLNTPKNGIELAREINQRAPVPTAIISGTITDQIEGFAKQEGFWTLHKPVSPMQLRSVLLAMTANYADAS</sequence>
<dbReference type="EMBL" id="JAOVZR010000002">
    <property type="protein sequence ID" value="MCY0150607.1"/>
    <property type="molecule type" value="Genomic_DNA"/>
</dbReference>
<feature type="transmembrane region" description="Helical" evidence="6">
    <location>
        <begin position="6"/>
        <end position="25"/>
    </location>
</feature>
<dbReference type="InterPro" id="IPR001789">
    <property type="entry name" value="Sig_transdc_resp-reg_receiver"/>
</dbReference>
<dbReference type="Pfam" id="PF00512">
    <property type="entry name" value="HisKA"/>
    <property type="match status" value="1"/>
</dbReference>
<dbReference type="PROSITE" id="PS50109">
    <property type="entry name" value="HIS_KIN"/>
    <property type="match status" value="1"/>
</dbReference>
<evidence type="ECO:0000313" key="11">
    <source>
        <dbReference type="Proteomes" id="UP001073227"/>
    </source>
</evidence>
<dbReference type="SMART" id="SM00448">
    <property type="entry name" value="REC"/>
    <property type="match status" value="1"/>
</dbReference>
<dbReference type="PANTHER" id="PTHR43047:SF9">
    <property type="entry name" value="HISTIDINE KINASE"/>
    <property type="match status" value="1"/>
</dbReference>
<keyword evidence="9" id="KW-0067">ATP-binding</keyword>
<evidence type="ECO:0000256" key="5">
    <source>
        <dbReference type="PROSITE-ProRule" id="PRU00169"/>
    </source>
</evidence>
<dbReference type="InterPro" id="IPR003661">
    <property type="entry name" value="HisK_dim/P_dom"/>
</dbReference>
<dbReference type="SMART" id="SM00388">
    <property type="entry name" value="HisKA"/>
    <property type="match status" value="1"/>
</dbReference>
<dbReference type="EMBL" id="JAOVZR010000001">
    <property type="protein sequence ID" value="MCY0149302.1"/>
    <property type="molecule type" value="Genomic_DNA"/>
</dbReference>
<dbReference type="EC" id="2.7.13.3" evidence="2"/>
<keyword evidence="5" id="KW-0597">Phosphoprotein</keyword>
<evidence type="ECO:0000256" key="6">
    <source>
        <dbReference type="SAM" id="Phobius"/>
    </source>
</evidence>